<dbReference type="EMBL" id="JARBHB010000001">
    <property type="protein sequence ID" value="KAJ8895191.1"/>
    <property type="molecule type" value="Genomic_DNA"/>
</dbReference>
<keyword evidence="2" id="KW-1185">Reference proteome</keyword>
<name>A0ABQ9IFS5_9NEOP</name>
<organism evidence="1 2">
    <name type="scientific">Dryococelus australis</name>
    <dbReference type="NCBI Taxonomy" id="614101"/>
    <lineage>
        <taxon>Eukaryota</taxon>
        <taxon>Metazoa</taxon>
        <taxon>Ecdysozoa</taxon>
        <taxon>Arthropoda</taxon>
        <taxon>Hexapoda</taxon>
        <taxon>Insecta</taxon>
        <taxon>Pterygota</taxon>
        <taxon>Neoptera</taxon>
        <taxon>Polyneoptera</taxon>
        <taxon>Phasmatodea</taxon>
        <taxon>Verophasmatodea</taxon>
        <taxon>Anareolatae</taxon>
        <taxon>Phasmatidae</taxon>
        <taxon>Eurycanthinae</taxon>
        <taxon>Dryococelus</taxon>
    </lineage>
</organism>
<evidence type="ECO:0000313" key="2">
    <source>
        <dbReference type="Proteomes" id="UP001159363"/>
    </source>
</evidence>
<dbReference type="Proteomes" id="UP001159363">
    <property type="component" value="Chromosome 1"/>
</dbReference>
<comment type="caution">
    <text evidence="1">The sequence shown here is derived from an EMBL/GenBank/DDBJ whole genome shotgun (WGS) entry which is preliminary data.</text>
</comment>
<protein>
    <submittedName>
        <fullName evidence="1">Uncharacterized protein</fullName>
    </submittedName>
</protein>
<reference evidence="1 2" key="1">
    <citation type="submission" date="2023-02" db="EMBL/GenBank/DDBJ databases">
        <title>LHISI_Scaffold_Assembly.</title>
        <authorList>
            <person name="Stuart O.P."/>
            <person name="Cleave R."/>
            <person name="Magrath M.J.L."/>
            <person name="Mikheyev A.S."/>
        </authorList>
    </citation>
    <scope>NUCLEOTIDE SEQUENCE [LARGE SCALE GENOMIC DNA]</scope>
    <source>
        <strain evidence="1">Daus_M_001</strain>
        <tissue evidence="1">Leg muscle</tissue>
    </source>
</reference>
<proteinExistence type="predicted"/>
<accession>A0ABQ9IFS5</accession>
<gene>
    <name evidence="1" type="ORF">PR048_000516</name>
</gene>
<evidence type="ECO:0000313" key="1">
    <source>
        <dbReference type="EMBL" id="KAJ8895191.1"/>
    </source>
</evidence>
<sequence length="130" mass="14643">MSAPRSLKLRDDETMRFIQLYQNDTLLYDLEMVEYCNRDLRAALAKRTVDDLNASGFGPGGVMTKSFKSNSIASTKQDSYDYFGKYIAPLLRDMGPTEGMELQHDVTGLVLTKMQKTTNNGKEPRTSAVF</sequence>